<protein>
    <submittedName>
        <fullName evidence="3">Uncharacterized protein LOC120251437</fullName>
    </submittedName>
</protein>
<dbReference type="Pfam" id="PF13966">
    <property type="entry name" value="zf-RVT"/>
    <property type="match status" value="1"/>
</dbReference>
<dbReference type="InterPro" id="IPR026960">
    <property type="entry name" value="RVT-Znf"/>
</dbReference>
<evidence type="ECO:0000313" key="3">
    <source>
        <dbReference type="RefSeq" id="XP_039115891.1"/>
    </source>
</evidence>
<reference evidence="3" key="1">
    <citation type="submission" date="2025-08" db="UniProtKB">
        <authorList>
            <consortium name="RefSeq"/>
        </authorList>
    </citation>
    <scope>IDENTIFICATION</scope>
</reference>
<evidence type="ECO:0000313" key="2">
    <source>
        <dbReference type="Proteomes" id="UP001515500"/>
    </source>
</evidence>
<dbReference type="Proteomes" id="UP001515500">
    <property type="component" value="Chromosome 20"/>
</dbReference>
<dbReference type="PANTHER" id="PTHR33116">
    <property type="entry name" value="REVERSE TRANSCRIPTASE ZINC-BINDING DOMAIN-CONTAINING PROTEIN-RELATED-RELATED"/>
    <property type="match status" value="1"/>
</dbReference>
<proteinExistence type="predicted"/>
<gene>
    <name evidence="3" type="primary">LOC120251437</name>
</gene>
<evidence type="ECO:0000259" key="1">
    <source>
        <dbReference type="Pfam" id="PF13966"/>
    </source>
</evidence>
<dbReference type="PANTHER" id="PTHR33116:SF78">
    <property type="entry name" value="OS12G0587133 PROTEIN"/>
    <property type="match status" value="1"/>
</dbReference>
<name>A0AB40ANS4_DIOCR</name>
<dbReference type="RefSeq" id="XP_039115891.1">
    <property type="nucleotide sequence ID" value="XM_039259957.1"/>
</dbReference>
<accession>A0AB40ANS4</accession>
<dbReference type="GeneID" id="120251437"/>
<organism evidence="2 3">
    <name type="scientific">Dioscorea cayennensis subsp. rotundata</name>
    <name type="common">White Guinea yam</name>
    <name type="synonym">Dioscorea rotundata</name>
    <dbReference type="NCBI Taxonomy" id="55577"/>
    <lineage>
        <taxon>Eukaryota</taxon>
        <taxon>Viridiplantae</taxon>
        <taxon>Streptophyta</taxon>
        <taxon>Embryophyta</taxon>
        <taxon>Tracheophyta</taxon>
        <taxon>Spermatophyta</taxon>
        <taxon>Magnoliopsida</taxon>
        <taxon>Liliopsida</taxon>
        <taxon>Dioscoreales</taxon>
        <taxon>Dioscoreaceae</taxon>
        <taxon>Dioscorea</taxon>
    </lineage>
</organism>
<dbReference type="AlphaFoldDB" id="A0AB40ANS4"/>
<sequence length="328" mass="37692">MSIFKLPAWVIKDIDKIRRDFLWKGPNLGSKEVRLIAWSKITRLRDMGGWGILNLQTFNNALLGKWWWKLTCNPNSNWAKIINANYSISDTVGVLSHTPPRNKSFFWAGVTSTLSPFRSCITKSIRNGSSTSLWSDRWHDGLRLKDCWPDLFNDCTAPWITIRQFTQYLNNPELLFPTSTPNMLSALLENIPDCSQTQDDVHTWTLDKSGTITIKSFYKFLIDGGTRSSLYLLSWKNHCPSKITLFCWLAGEDKILTLSNLFKKGYNFQNSTDTCVLCHNASENLQHLFIDCEFSKRIWALFSQILEANSLPQTIPSLWTIWIPSLAP</sequence>
<feature type="domain" description="Reverse transcriptase zinc-binding" evidence="1">
    <location>
        <begin position="213"/>
        <end position="299"/>
    </location>
</feature>
<keyword evidence="2" id="KW-1185">Reference proteome</keyword>